<proteinExistence type="predicted"/>
<feature type="signal peptide" evidence="2">
    <location>
        <begin position="1"/>
        <end position="19"/>
    </location>
</feature>
<reference evidence="3" key="1">
    <citation type="submission" date="2022-04" db="EMBL/GenBank/DDBJ databases">
        <title>Carnegiea gigantea Genome sequencing and assembly v2.</title>
        <authorList>
            <person name="Copetti D."/>
            <person name="Sanderson M.J."/>
            <person name="Burquez A."/>
            <person name="Wojciechowski M.F."/>
        </authorList>
    </citation>
    <scope>NUCLEOTIDE SEQUENCE</scope>
    <source>
        <strain evidence="3">SGP5-SGP5p</strain>
        <tissue evidence="3">Aerial part</tissue>
    </source>
</reference>
<organism evidence="3 4">
    <name type="scientific">Carnegiea gigantea</name>
    <dbReference type="NCBI Taxonomy" id="171969"/>
    <lineage>
        <taxon>Eukaryota</taxon>
        <taxon>Viridiplantae</taxon>
        <taxon>Streptophyta</taxon>
        <taxon>Embryophyta</taxon>
        <taxon>Tracheophyta</taxon>
        <taxon>Spermatophyta</taxon>
        <taxon>Magnoliopsida</taxon>
        <taxon>eudicotyledons</taxon>
        <taxon>Gunneridae</taxon>
        <taxon>Pentapetalae</taxon>
        <taxon>Caryophyllales</taxon>
        <taxon>Cactineae</taxon>
        <taxon>Cactaceae</taxon>
        <taxon>Cactoideae</taxon>
        <taxon>Echinocereeae</taxon>
        <taxon>Carnegiea</taxon>
    </lineage>
</organism>
<name>A0A9Q1K7J5_9CARY</name>
<evidence type="ECO:0000256" key="1">
    <source>
        <dbReference type="SAM" id="Phobius"/>
    </source>
</evidence>
<keyword evidence="1" id="KW-0472">Membrane</keyword>
<evidence type="ECO:0000313" key="3">
    <source>
        <dbReference type="EMBL" id="KAJ8437808.1"/>
    </source>
</evidence>
<keyword evidence="1" id="KW-1133">Transmembrane helix</keyword>
<dbReference type="AlphaFoldDB" id="A0A9Q1K7J5"/>
<sequence>MSYLIWALVVMSLQGQTEGILMSLLKSVSISFVVGLNGLLFFPFFKVSYLDIDLLDHVPILLGTQDNVDMSQRSRRRRFEIVWAEDQSYEEIIRDVKERAHILDDICDWRPKEEILFWQRSRVNSSLFHSKASAGKAINTISKLKATNGSWAIDVQRM</sequence>
<keyword evidence="1" id="KW-0812">Transmembrane</keyword>
<keyword evidence="4" id="KW-1185">Reference proteome</keyword>
<accession>A0A9Q1K7J5</accession>
<feature type="transmembrane region" description="Helical" evidence="1">
    <location>
        <begin position="25"/>
        <end position="45"/>
    </location>
</feature>
<evidence type="ECO:0000256" key="2">
    <source>
        <dbReference type="SAM" id="SignalP"/>
    </source>
</evidence>
<comment type="caution">
    <text evidence="3">The sequence shown here is derived from an EMBL/GenBank/DDBJ whole genome shotgun (WGS) entry which is preliminary data.</text>
</comment>
<keyword evidence="2" id="KW-0732">Signal</keyword>
<dbReference type="Proteomes" id="UP001153076">
    <property type="component" value="Unassembled WGS sequence"/>
</dbReference>
<dbReference type="OrthoDB" id="852337at2759"/>
<gene>
    <name evidence="3" type="ORF">Cgig2_013727</name>
</gene>
<dbReference type="EMBL" id="JAKOGI010000280">
    <property type="protein sequence ID" value="KAJ8437808.1"/>
    <property type="molecule type" value="Genomic_DNA"/>
</dbReference>
<evidence type="ECO:0000313" key="4">
    <source>
        <dbReference type="Proteomes" id="UP001153076"/>
    </source>
</evidence>
<feature type="chain" id="PRO_5040464425" evidence="2">
    <location>
        <begin position="20"/>
        <end position="158"/>
    </location>
</feature>
<protein>
    <submittedName>
        <fullName evidence="3">Uncharacterized protein</fullName>
    </submittedName>
</protein>